<comment type="caution">
    <text evidence="2">The sequence shown here is derived from an EMBL/GenBank/DDBJ whole genome shotgun (WGS) entry which is preliminary data.</text>
</comment>
<sequence length="131" mass="14751">MPPKKTTVADHLVKALDFSGRTQREIAEEIGYQKSNIISMMRAGQTKVPIEKIPPMAKALGVDPVLFVRIALQEYLPTVWETMSTTFGENITEQERRFLEILREADPNGEIAIDTTLKVKIADELLGARLR</sequence>
<dbReference type="CDD" id="cd00093">
    <property type="entry name" value="HTH_XRE"/>
    <property type="match status" value="1"/>
</dbReference>
<dbReference type="AlphaFoldDB" id="A0A840SQZ7"/>
<dbReference type="InterPro" id="IPR010982">
    <property type="entry name" value="Lambda_DNA-bd_dom_sf"/>
</dbReference>
<dbReference type="SUPFAM" id="SSF47413">
    <property type="entry name" value="lambda repressor-like DNA-binding domains"/>
    <property type="match status" value="1"/>
</dbReference>
<organism evidence="2 3">
    <name type="scientific">Amaricoccus macauensis</name>
    <dbReference type="NCBI Taxonomy" id="57001"/>
    <lineage>
        <taxon>Bacteria</taxon>
        <taxon>Pseudomonadati</taxon>
        <taxon>Pseudomonadota</taxon>
        <taxon>Alphaproteobacteria</taxon>
        <taxon>Rhodobacterales</taxon>
        <taxon>Paracoccaceae</taxon>
        <taxon>Amaricoccus</taxon>
    </lineage>
</organism>
<dbReference type="EMBL" id="JACHFM010000002">
    <property type="protein sequence ID" value="MBB5221652.1"/>
    <property type="molecule type" value="Genomic_DNA"/>
</dbReference>
<gene>
    <name evidence="2" type="ORF">HNP73_001588</name>
</gene>
<proteinExistence type="predicted"/>
<dbReference type="InterPro" id="IPR001387">
    <property type="entry name" value="Cro/C1-type_HTH"/>
</dbReference>
<evidence type="ECO:0000259" key="1">
    <source>
        <dbReference type="PROSITE" id="PS50943"/>
    </source>
</evidence>
<dbReference type="RefSeq" id="WP_184148127.1">
    <property type="nucleotide sequence ID" value="NZ_JACHFM010000002.1"/>
</dbReference>
<evidence type="ECO:0000313" key="2">
    <source>
        <dbReference type="EMBL" id="MBB5221652.1"/>
    </source>
</evidence>
<dbReference type="GO" id="GO:0003677">
    <property type="term" value="F:DNA binding"/>
    <property type="evidence" value="ECO:0007669"/>
    <property type="project" value="InterPro"/>
</dbReference>
<reference evidence="2 3" key="1">
    <citation type="submission" date="2020-08" db="EMBL/GenBank/DDBJ databases">
        <title>Genomic Encyclopedia of Type Strains, Phase IV (KMG-IV): sequencing the most valuable type-strain genomes for metagenomic binning, comparative biology and taxonomic classification.</title>
        <authorList>
            <person name="Goeker M."/>
        </authorList>
    </citation>
    <scope>NUCLEOTIDE SEQUENCE [LARGE SCALE GENOMIC DNA]</scope>
    <source>
        <strain evidence="2 3">DSM 101730</strain>
    </source>
</reference>
<feature type="domain" description="HTH cro/C1-type" evidence="1">
    <location>
        <begin position="20"/>
        <end position="67"/>
    </location>
</feature>
<dbReference type="PROSITE" id="PS50943">
    <property type="entry name" value="HTH_CROC1"/>
    <property type="match status" value="1"/>
</dbReference>
<name>A0A840SQZ7_9RHOB</name>
<protein>
    <recommendedName>
        <fullName evidence="1">HTH cro/C1-type domain-containing protein</fullName>
    </recommendedName>
</protein>
<dbReference type="Proteomes" id="UP000549457">
    <property type="component" value="Unassembled WGS sequence"/>
</dbReference>
<evidence type="ECO:0000313" key="3">
    <source>
        <dbReference type="Proteomes" id="UP000549457"/>
    </source>
</evidence>
<accession>A0A840SQZ7</accession>
<dbReference type="Gene3D" id="1.10.260.40">
    <property type="entry name" value="lambda repressor-like DNA-binding domains"/>
    <property type="match status" value="1"/>
</dbReference>
<keyword evidence="3" id="KW-1185">Reference proteome</keyword>